<dbReference type="Proteomes" id="UP001082899">
    <property type="component" value="Unassembled WGS sequence"/>
</dbReference>
<keyword evidence="2" id="KW-1185">Reference proteome</keyword>
<dbReference type="EMBL" id="JAPMXC010000001">
    <property type="protein sequence ID" value="MCY0387441.1"/>
    <property type="molecule type" value="Genomic_DNA"/>
</dbReference>
<protein>
    <submittedName>
        <fullName evidence="1">SIMPL domain-containing protein</fullName>
    </submittedName>
</protein>
<evidence type="ECO:0000313" key="2">
    <source>
        <dbReference type="Proteomes" id="UP001082899"/>
    </source>
</evidence>
<accession>A0ABT3ZLL9</accession>
<name>A0ABT3ZLL9_9BURK</name>
<dbReference type="Gene3D" id="3.30.70.2970">
    <property type="entry name" value="Protein of unknown function (DUF541), domain 2"/>
    <property type="match status" value="1"/>
</dbReference>
<proteinExistence type="predicted"/>
<gene>
    <name evidence="1" type="ORF">OVY01_09370</name>
</gene>
<dbReference type="Gene3D" id="3.30.110.170">
    <property type="entry name" value="Protein of unknown function (DUF541), domain 1"/>
    <property type="match status" value="1"/>
</dbReference>
<dbReference type="InterPro" id="IPR007497">
    <property type="entry name" value="SIMPL/DUF541"/>
</dbReference>
<comment type="caution">
    <text evidence="1">The sequence shown here is derived from an EMBL/GenBank/DDBJ whole genome shotgun (WGS) entry which is preliminary data.</text>
</comment>
<organism evidence="1 2">
    <name type="scientific">Robbsia betulipollinis</name>
    <dbReference type="NCBI Taxonomy" id="2981849"/>
    <lineage>
        <taxon>Bacteria</taxon>
        <taxon>Pseudomonadati</taxon>
        <taxon>Pseudomonadota</taxon>
        <taxon>Betaproteobacteria</taxon>
        <taxon>Burkholderiales</taxon>
        <taxon>Burkholderiaceae</taxon>
        <taxon>Robbsia</taxon>
    </lineage>
</organism>
<dbReference type="InterPro" id="IPR052022">
    <property type="entry name" value="26kDa_periplasmic_antigen"/>
</dbReference>
<dbReference type="Pfam" id="PF04402">
    <property type="entry name" value="SIMPL"/>
    <property type="match status" value="1"/>
</dbReference>
<reference evidence="1" key="1">
    <citation type="submission" date="2022-11" db="EMBL/GenBank/DDBJ databases">
        <title>Robbsia betulipollinis sp. nov., isolated from pollen of birch (Betula pendula).</title>
        <authorList>
            <person name="Shi H."/>
            <person name="Ambika Manirajan B."/>
            <person name="Ratering S."/>
            <person name="Geissler-Plaum R."/>
            <person name="Schnell S."/>
        </authorList>
    </citation>
    <scope>NUCLEOTIDE SEQUENCE</scope>
    <source>
        <strain evidence="1">Bb-Pol-6</strain>
    </source>
</reference>
<evidence type="ECO:0000313" key="1">
    <source>
        <dbReference type="EMBL" id="MCY0387441.1"/>
    </source>
</evidence>
<sequence length="223" mass="23481">MPCTATAQGIASPLADLPSGVLSLDASASTEVPADIVRIDLFYEQQGNDPAALTQALNQHTDAALKVARQQDAVKVKTGAFSMSPTTDRDGRISAWRGRSELILESRDFAAASRLAGQLGTTLQVGDVSFSLSPDAQRQAESELTKQAIAAFRQQATAATQAFGYSGYTVREVNVGRNGGYRQSRIAPRMLYAAAAAKTQDVPIEGGTSTVTVTVSGAVQMTR</sequence>
<dbReference type="PANTHER" id="PTHR34387">
    <property type="entry name" value="SLR1258 PROTEIN"/>
    <property type="match status" value="1"/>
</dbReference>
<dbReference type="PANTHER" id="PTHR34387:SF1">
    <property type="entry name" value="PERIPLASMIC IMMUNOGENIC PROTEIN"/>
    <property type="match status" value="1"/>
</dbReference>